<dbReference type="EMBL" id="QJJK01000016">
    <property type="protein sequence ID" value="PXW52438.1"/>
    <property type="molecule type" value="Genomic_DNA"/>
</dbReference>
<dbReference type="AlphaFoldDB" id="A0A2V3TVZ8"/>
<evidence type="ECO:0000256" key="1">
    <source>
        <dbReference type="PROSITE-ProRule" id="PRU00285"/>
    </source>
</evidence>
<dbReference type="OrthoDB" id="9808910at2"/>
<dbReference type="CDD" id="cd06464">
    <property type="entry name" value="ACD_sHsps-like"/>
    <property type="match status" value="1"/>
</dbReference>
<protein>
    <submittedName>
        <fullName evidence="5">Heat shock protein Hsp20</fullName>
    </submittedName>
</protein>
<proteinExistence type="inferred from homology"/>
<dbReference type="SUPFAM" id="SSF49764">
    <property type="entry name" value="HSP20-like chaperones"/>
    <property type="match status" value="1"/>
</dbReference>
<dbReference type="Pfam" id="PF00011">
    <property type="entry name" value="HSP20"/>
    <property type="match status" value="1"/>
</dbReference>
<accession>A0A2V3TVZ8</accession>
<keyword evidence="5" id="KW-0346">Stress response</keyword>
<dbReference type="PANTHER" id="PTHR11527">
    <property type="entry name" value="HEAT-SHOCK PROTEIN 20 FAMILY MEMBER"/>
    <property type="match status" value="1"/>
</dbReference>
<dbReference type="InterPro" id="IPR002068">
    <property type="entry name" value="A-crystallin/Hsp20_dom"/>
</dbReference>
<feature type="domain" description="SHSP" evidence="4">
    <location>
        <begin position="65"/>
        <end position="179"/>
    </location>
</feature>
<dbReference type="Proteomes" id="UP000248021">
    <property type="component" value="Unassembled WGS sequence"/>
</dbReference>
<organism evidence="5 6">
    <name type="scientific">Chelatococcus asaccharovorans</name>
    <dbReference type="NCBI Taxonomy" id="28210"/>
    <lineage>
        <taxon>Bacteria</taxon>
        <taxon>Pseudomonadati</taxon>
        <taxon>Pseudomonadota</taxon>
        <taxon>Alphaproteobacteria</taxon>
        <taxon>Hyphomicrobiales</taxon>
        <taxon>Chelatococcaceae</taxon>
        <taxon>Chelatococcus</taxon>
    </lineage>
</organism>
<comment type="similarity">
    <text evidence="1 2">Belongs to the small heat shock protein (HSP20) family.</text>
</comment>
<feature type="region of interest" description="Disordered" evidence="3">
    <location>
        <begin position="1"/>
        <end position="28"/>
    </location>
</feature>
<comment type="caution">
    <text evidence="5">The sequence shown here is derived from an EMBL/GenBank/DDBJ whole genome shotgun (WGS) entry which is preliminary data.</text>
</comment>
<keyword evidence="6" id="KW-1185">Reference proteome</keyword>
<evidence type="ECO:0000256" key="2">
    <source>
        <dbReference type="RuleBase" id="RU003616"/>
    </source>
</evidence>
<evidence type="ECO:0000259" key="4">
    <source>
        <dbReference type="PROSITE" id="PS01031"/>
    </source>
</evidence>
<evidence type="ECO:0000256" key="3">
    <source>
        <dbReference type="SAM" id="MobiDB-lite"/>
    </source>
</evidence>
<name>A0A2V3TVZ8_9HYPH</name>
<gene>
    <name evidence="5" type="ORF">C7450_11611</name>
</gene>
<dbReference type="InterPro" id="IPR008978">
    <property type="entry name" value="HSP20-like_chaperone"/>
</dbReference>
<dbReference type="PROSITE" id="PS01031">
    <property type="entry name" value="SHSP"/>
    <property type="match status" value="1"/>
</dbReference>
<evidence type="ECO:0000313" key="6">
    <source>
        <dbReference type="Proteomes" id="UP000248021"/>
    </source>
</evidence>
<dbReference type="Gene3D" id="2.60.40.790">
    <property type="match status" value="1"/>
</dbReference>
<evidence type="ECO:0000313" key="5">
    <source>
        <dbReference type="EMBL" id="PXW52438.1"/>
    </source>
</evidence>
<reference evidence="5 6" key="1">
    <citation type="submission" date="2018-05" db="EMBL/GenBank/DDBJ databases">
        <title>Genomic Encyclopedia of Type Strains, Phase IV (KMG-IV): sequencing the most valuable type-strain genomes for metagenomic binning, comparative biology and taxonomic classification.</title>
        <authorList>
            <person name="Goeker M."/>
        </authorList>
    </citation>
    <scope>NUCLEOTIDE SEQUENCE [LARGE SCALE GENOMIC DNA]</scope>
    <source>
        <strain evidence="5 6">DSM 6462</strain>
    </source>
</reference>
<dbReference type="InterPro" id="IPR031107">
    <property type="entry name" value="Small_HSP"/>
</dbReference>
<sequence length="179" mass="19962">MADATKLAVKSEPKATTPAPSTVRPTPFESLRNEVDRVFDAFNLGAWRLPFSRHGLELEMPWSRSGSWDLTPAVDVAEKPTNYEITAELPGMDEKDIEVKLSNGTLTIKGEKKEETEQRHKDYYVSERRYGSFQRSFPVPEGVDAAHIEASFAKGVLKVTLPKTADAQRNDKKIAIKAA</sequence>
<dbReference type="RefSeq" id="WP_110377931.1">
    <property type="nucleotide sequence ID" value="NZ_JAHBRY010000001.1"/>
</dbReference>